<feature type="signal peptide" evidence="7">
    <location>
        <begin position="1"/>
        <end position="32"/>
    </location>
</feature>
<reference evidence="8" key="2">
    <citation type="submission" date="2022-03" db="EMBL/GenBank/DDBJ databases">
        <title>Draft title - Genomic analysis of global carrot germplasm unveils the trajectory of domestication and the origin of high carotenoid orange carrot.</title>
        <authorList>
            <person name="Iorizzo M."/>
            <person name="Ellison S."/>
            <person name="Senalik D."/>
            <person name="Macko-Podgorni A."/>
            <person name="Grzebelus D."/>
            <person name="Bostan H."/>
            <person name="Rolling W."/>
            <person name="Curaba J."/>
            <person name="Simon P."/>
        </authorList>
    </citation>
    <scope>NUCLEOTIDE SEQUENCE</scope>
    <source>
        <tissue evidence="8">Leaf</tissue>
    </source>
</reference>
<dbReference type="GO" id="GO:0005576">
    <property type="term" value="C:extracellular region"/>
    <property type="evidence" value="ECO:0007669"/>
    <property type="project" value="UniProtKB-SubCell"/>
</dbReference>
<dbReference type="AlphaFoldDB" id="A0AAF0WKC9"/>
<keyword evidence="4 7" id="KW-0964">Secreted</keyword>
<comment type="function">
    <text evidence="7">Controls stomatal patterning.</text>
</comment>
<feature type="chain" id="PRO_5041781293" description="Epidermal patterning factor-like protein" evidence="7">
    <location>
        <begin position="33"/>
        <end position="106"/>
    </location>
</feature>
<protein>
    <recommendedName>
        <fullName evidence="7">Epidermal patterning factor-like protein</fullName>
    </recommendedName>
</protein>
<gene>
    <name evidence="8" type="ORF">DCAR_0310784</name>
</gene>
<evidence type="ECO:0000256" key="3">
    <source>
        <dbReference type="ARBA" id="ARBA00022473"/>
    </source>
</evidence>
<dbReference type="EMBL" id="CP093345">
    <property type="protein sequence ID" value="WOG91535.1"/>
    <property type="molecule type" value="Genomic_DNA"/>
</dbReference>
<evidence type="ECO:0000256" key="6">
    <source>
        <dbReference type="ARBA" id="ARBA00023157"/>
    </source>
</evidence>
<keyword evidence="9" id="KW-1185">Reference proteome</keyword>
<name>A0AAF0WKC9_DAUCS</name>
<keyword evidence="3 7" id="KW-0217">Developmental protein</keyword>
<proteinExistence type="inferred from homology"/>
<dbReference type="PANTHER" id="PTHR33109:SF95">
    <property type="entry name" value="EPIDERMAL PATTERNING FACTOR-LIKE PROTEIN"/>
    <property type="match status" value="1"/>
</dbReference>
<evidence type="ECO:0000256" key="1">
    <source>
        <dbReference type="ARBA" id="ARBA00004613"/>
    </source>
</evidence>
<keyword evidence="6" id="KW-1015">Disulfide bond</keyword>
<evidence type="ECO:0000313" key="8">
    <source>
        <dbReference type="EMBL" id="WOG91535.1"/>
    </source>
</evidence>
<evidence type="ECO:0000256" key="5">
    <source>
        <dbReference type="ARBA" id="ARBA00022729"/>
    </source>
</evidence>
<evidence type="ECO:0000256" key="7">
    <source>
        <dbReference type="RuleBase" id="RU367102"/>
    </source>
</evidence>
<keyword evidence="5 7" id="KW-0732">Signal</keyword>
<accession>A0AAF0WKC9</accession>
<sequence>MVSILRCRKHGNSMMFLIFLSASSLTLLNLMAQENESTVTRKMIGSRPPRCERKCRNCGHCKAVQVPIAPLRRSHKLYTAFSRGDDLSDYKPMCWKCQCGNSFFNP</sequence>
<comment type="subcellular location">
    <subcellularLocation>
        <location evidence="1 7">Secreted</location>
    </subcellularLocation>
</comment>
<dbReference type="InterPro" id="IPR039455">
    <property type="entry name" value="EPFL"/>
</dbReference>
<organism evidence="8 9">
    <name type="scientific">Daucus carota subsp. sativus</name>
    <name type="common">Carrot</name>
    <dbReference type="NCBI Taxonomy" id="79200"/>
    <lineage>
        <taxon>Eukaryota</taxon>
        <taxon>Viridiplantae</taxon>
        <taxon>Streptophyta</taxon>
        <taxon>Embryophyta</taxon>
        <taxon>Tracheophyta</taxon>
        <taxon>Spermatophyta</taxon>
        <taxon>Magnoliopsida</taxon>
        <taxon>eudicotyledons</taxon>
        <taxon>Gunneridae</taxon>
        <taxon>Pentapetalae</taxon>
        <taxon>asterids</taxon>
        <taxon>campanulids</taxon>
        <taxon>Apiales</taxon>
        <taxon>Apiaceae</taxon>
        <taxon>Apioideae</taxon>
        <taxon>Scandiceae</taxon>
        <taxon>Daucinae</taxon>
        <taxon>Daucus</taxon>
        <taxon>Daucus sect. Daucus</taxon>
    </lineage>
</organism>
<comment type="similarity">
    <text evidence="2 7">Belongs to the plant cysteine rich small secretory peptide family. Epidermal patterning factor subfamily.</text>
</comment>
<dbReference type="GO" id="GO:0010052">
    <property type="term" value="P:guard cell differentiation"/>
    <property type="evidence" value="ECO:0007669"/>
    <property type="project" value="UniProtKB-UniRule"/>
</dbReference>
<dbReference type="Proteomes" id="UP000077755">
    <property type="component" value="Chromosome 3"/>
</dbReference>
<evidence type="ECO:0000313" key="9">
    <source>
        <dbReference type="Proteomes" id="UP000077755"/>
    </source>
</evidence>
<reference evidence="8" key="1">
    <citation type="journal article" date="2016" name="Nat. Genet.">
        <title>A high-quality carrot genome assembly provides new insights into carotenoid accumulation and asterid genome evolution.</title>
        <authorList>
            <person name="Iorizzo M."/>
            <person name="Ellison S."/>
            <person name="Senalik D."/>
            <person name="Zeng P."/>
            <person name="Satapoomin P."/>
            <person name="Huang J."/>
            <person name="Bowman M."/>
            <person name="Iovene M."/>
            <person name="Sanseverino W."/>
            <person name="Cavagnaro P."/>
            <person name="Yildiz M."/>
            <person name="Macko-Podgorni A."/>
            <person name="Moranska E."/>
            <person name="Grzebelus E."/>
            <person name="Grzebelus D."/>
            <person name="Ashrafi H."/>
            <person name="Zheng Z."/>
            <person name="Cheng S."/>
            <person name="Spooner D."/>
            <person name="Van Deynze A."/>
            <person name="Simon P."/>
        </authorList>
    </citation>
    <scope>NUCLEOTIDE SEQUENCE</scope>
    <source>
        <tissue evidence="8">Leaf</tissue>
    </source>
</reference>
<evidence type="ECO:0000256" key="4">
    <source>
        <dbReference type="ARBA" id="ARBA00022525"/>
    </source>
</evidence>
<evidence type="ECO:0000256" key="2">
    <source>
        <dbReference type="ARBA" id="ARBA00008127"/>
    </source>
</evidence>
<dbReference type="Pfam" id="PF17181">
    <property type="entry name" value="EPF"/>
    <property type="match status" value="1"/>
</dbReference>
<dbReference type="PANTHER" id="PTHR33109">
    <property type="entry name" value="EPIDERMAL PATTERNING FACTOR-LIKE PROTEIN 4"/>
    <property type="match status" value="1"/>
</dbReference>